<name>A0A8T0Y6M3_9STRA</name>
<dbReference type="EMBL" id="RCML01002050">
    <property type="protein sequence ID" value="KAG2959220.1"/>
    <property type="molecule type" value="Genomic_DNA"/>
</dbReference>
<dbReference type="AlphaFoldDB" id="A0A8T0Y6M3"/>
<evidence type="ECO:0000313" key="3">
    <source>
        <dbReference type="Proteomes" id="UP000735874"/>
    </source>
</evidence>
<accession>A0A8T0Y6M3</accession>
<dbReference type="Proteomes" id="UP000697107">
    <property type="component" value="Unassembled WGS sequence"/>
</dbReference>
<evidence type="ECO:0000313" key="1">
    <source>
        <dbReference type="EMBL" id="KAG2811417.1"/>
    </source>
</evidence>
<reference evidence="1" key="1">
    <citation type="submission" date="2018-10" db="EMBL/GenBank/DDBJ databases">
        <title>Effector identification in a new, highly contiguous assembly of the strawberry crown rot pathogen Phytophthora cactorum.</title>
        <authorList>
            <person name="Armitage A.D."/>
            <person name="Nellist C.F."/>
            <person name="Bates H."/>
            <person name="Vickerstaff R.J."/>
            <person name="Harrison R.J."/>
        </authorList>
    </citation>
    <scope>NUCLEOTIDE SEQUENCE</scope>
    <source>
        <strain evidence="1">15-7</strain>
        <strain evidence="2">P415</strain>
    </source>
</reference>
<gene>
    <name evidence="1" type="ORF">PC113_g23665</name>
    <name evidence="2" type="ORF">PC118_g23129</name>
</gene>
<dbReference type="EMBL" id="RCMG01002334">
    <property type="protein sequence ID" value="KAG2811417.1"/>
    <property type="molecule type" value="Genomic_DNA"/>
</dbReference>
<organism evidence="1 3">
    <name type="scientific">Phytophthora cactorum</name>
    <dbReference type="NCBI Taxonomy" id="29920"/>
    <lineage>
        <taxon>Eukaryota</taxon>
        <taxon>Sar</taxon>
        <taxon>Stramenopiles</taxon>
        <taxon>Oomycota</taxon>
        <taxon>Peronosporomycetes</taxon>
        <taxon>Peronosporales</taxon>
        <taxon>Peronosporaceae</taxon>
        <taxon>Phytophthora</taxon>
    </lineage>
</organism>
<sequence length="101" mass="11253">MDFVQRRQAVIRFVQDAIAASVDKQKRNFHLDVQRGLSGLRVLVAQLLLRLGELPAQEQFQSGYTVIQSAGVTVNLGLTVQGVSFRPRRHHCVMRAARLGG</sequence>
<comment type="caution">
    <text evidence="1">The sequence shown here is derived from an EMBL/GenBank/DDBJ whole genome shotgun (WGS) entry which is preliminary data.</text>
</comment>
<evidence type="ECO:0000313" key="2">
    <source>
        <dbReference type="EMBL" id="KAG2959220.1"/>
    </source>
</evidence>
<dbReference type="Proteomes" id="UP000735874">
    <property type="component" value="Unassembled WGS sequence"/>
</dbReference>
<proteinExistence type="predicted"/>
<protein>
    <submittedName>
        <fullName evidence="1">Uncharacterized protein</fullName>
    </submittedName>
</protein>